<gene>
    <name evidence="1" type="ORF">AVDCRST_MAG63-1807</name>
</gene>
<evidence type="ECO:0000313" key="1">
    <source>
        <dbReference type="EMBL" id="CAA9248450.1"/>
    </source>
</evidence>
<proteinExistence type="predicted"/>
<dbReference type="AlphaFoldDB" id="A0A6J4IE98"/>
<reference evidence="1" key="1">
    <citation type="submission" date="2020-02" db="EMBL/GenBank/DDBJ databases">
        <authorList>
            <person name="Meier V. D."/>
        </authorList>
    </citation>
    <scope>NUCLEOTIDE SEQUENCE</scope>
    <source>
        <strain evidence="1">AVDCRST_MAG63</strain>
    </source>
</reference>
<protein>
    <submittedName>
        <fullName evidence="1">Uncharacterized protein</fullName>
    </submittedName>
</protein>
<accession>A0A6J4IE98</accession>
<sequence>MEVGGWEHQCCGPSIERQEVVDLGYVRVAGPEGQVRFVESHHDTAPVERVRGRVADIQVAHDDGGTLPVLRVPGGRALRGFDPADDGHLEDPWTGEEVTSRHEVFFVLVRPSA</sequence>
<dbReference type="EMBL" id="CADCTO010000228">
    <property type="protein sequence ID" value="CAA9248450.1"/>
    <property type="molecule type" value="Genomic_DNA"/>
</dbReference>
<name>A0A6J4IE98_9BACT</name>
<organism evidence="1">
    <name type="scientific">uncultured Armatimonadetes bacterium</name>
    <dbReference type="NCBI Taxonomy" id="157466"/>
    <lineage>
        <taxon>Bacteria</taxon>
        <taxon>Bacillati</taxon>
        <taxon>Armatimonadota</taxon>
        <taxon>environmental samples</taxon>
    </lineage>
</organism>